<dbReference type="Proteomes" id="UP000326877">
    <property type="component" value="Unassembled WGS sequence"/>
</dbReference>
<proteinExistence type="predicted"/>
<organism evidence="1">
    <name type="scientific">Petromyces alliaceus</name>
    <name type="common">Aspergillus alliaceus</name>
    <dbReference type="NCBI Taxonomy" id="209559"/>
    <lineage>
        <taxon>Eukaryota</taxon>
        <taxon>Fungi</taxon>
        <taxon>Dikarya</taxon>
        <taxon>Ascomycota</taxon>
        <taxon>Pezizomycotina</taxon>
        <taxon>Eurotiomycetes</taxon>
        <taxon>Eurotiomycetidae</taxon>
        <taxon>Eurotiales</taxon>
        <taxon>Aspergillaceae</taxon>
        <taxon>Aspergillus</taxon>
        <taxon>Aspergillus subgen. Circumdati</taxon>
    </lineage>
</organism>
<reference evidence="1" key="1">
    <citation type="submission" date="2019-04" db="EMBL/GenBank/DDBJ databases">
        <title>Friends and foes A comparative genomics studyof 23 Aspergillus species from section Flavi.</title>
        <authorList>
            <consortium name="DOE Joint Genome Institute"/>
            <person name="Kjaerbolling I."/>
            <person name="Vesth T."/>
            <person name="Frisvad J.C."/>
            <person name="Nybo J.L."/>
            <person name="Theobald S."/>
            <person name="Kildgaard S."/>
            <person name="Isbrandt T."/>
            <person name="Kuo A."/>
            <person name="Sato A."/>
            <person name="Lyhne E.K."/>
            <person name="Kogle M.E."/>
            <person name="Wiebenga A."/>
            <person name="Kun R.S."/>
            <person name="Lubbers R.J."/>
            <person name="Makela M.R."/>
            <person name="Barry K."/>
            <person name="Chovatia M."/>
            <person name="Clum A."/>
            <person name="Daum C."/>
            <person name="Haridas S."/>
            <person name="He G."/>
            <person name="LaButti K."/>
            <person name="Lipzen A."/>
            <person name="Mondo S."/>
            <person name="Riley R."/>
            <person name="Salamov A."/>
            <person name="Simmons B.A."/>
            <person name="Magnuson J.K."/>
            <person name="Henrissat B."/>
            <person name="Mortensen U.H."/>
            <person name="Larsen T.O."/>
            <person name="Devries R.P."/>
            <person name="Grigoriev I.V."/>
            <person name="Machida M."/>
            <person name="Baker S.E."/>
            <person name="Andersen M.R."/>
        </authorList>
    </citation>
    <scope>NUCLEOTIDE SEQUENCE [LARGE SCALE GENOMIC DNA]</scope>
    <source>
        <strain evidence="1">IBT 14317</strain>
    </source>
</reference>
<protein>
    <submittedName>
        <fullName evidence="1">Uncharacterized protein</fullName>
    </submittedName>
</protein>
<accession>A0A5N7CFM3</accession>
<dbReference type="EMBL" id="ML735236">
    <property type="protein sequence ID" value="KAE8392568.1"/>
    <property type="molecule type" value="Genomic_DNA"/>
</dbReference>
<evidence type="ECO:0000313" key="1">
    <source>
        <dbReference type="EMBL" id="KAE8392568.1"/>
    </source>
</evidence>
<dbReference type="AlphaFoldDB" id="A0A5N7CFM3"/>
<sequence>MTFSWTISMLNNLAKERKDCRGAPAKINDNNFLPFVHLPFEFKALSQPEKFKSFRLE</sequence>
<gene>
    <name evidence="1" type="ORF">BDV23DRAFT_151066</name>
</gene>
<name>A0A5N7CFM3_PETAA</name>